<dbReference type="RefSeq" id="WP_107251905.1">
    <property type="nucleotide sequence ID" value="NZ_PYOC01000001.1"/>
</dbReference>
<organism evidence="2 3">
    <name type="scientific">Photobacterium indicum</name>
    <dbReference type="NCBI Taxonomy" id="81447"/>
    <lineage>
        <taxon>Bacteria</taxon>
        <taxon>Pseudomonadati</taxon>
        <taxon>Pseudomonadota</taxon>
        <taxon>Gammaproteobacteria</taxon>
        <taxon>Vibrionales</taxon>
        <taxon>Vibrionaceae</taxon>
        <taxon>Photobacterium</taxon>
    </lineage>
</organism>
<dbReference type="NCBIfam" id="TIGR00074">
    <property type="entry name" value="hypC_hupF"/>
    <property type="match status" value="1"/>
</dbReference>
<dbReference type="InterPro" id="IPR001109">
    <property type="entry name" value="Hydrogenase_HupF/HypC"/>
</dbReference>
<dbReference type="Pfam" id="PF01455">
    <property type="entry name" value="HupF_HypC"/>
    <property type="match status" value="1"/>
</dbReference>
<evidence type="ECO:0000313" key="2">
    <source>
        <dbReference type="EMBL" id="PSV49251.1"/>
    </source>
</evidence>
<accession>A0A2T3LCZ1</accession>
<dbReference type="GO" id="GO:1902670">
    <property type="term" value="F:carbon dioxide binding"/>
    <property type="evidence" value="ECO:0007669"/>
    <property type="project" value="TreeGrafter"/>
</dbReference>
<dbReference type="Proteomes" id="UP000241803">
    <property type="component" value="Unassembled WGS sequence"/>
</dbReference>
<keyword evidence="3" id="KW-1185">Reference proteome</keyword>
<dbReference type="AlphaFoldDB" id="A0A2T3LCZ1"/>
<comment type="similarity">
    <text evidence="1">Belongs to the HupF/HypC family.</text>
</comment>
<proteinExistence type="inferred from homology"/>
<dbReference type="GO" id="GO:0005506">
    <property type="term" value="F:iron ion binding"/>
    <property type="evidence" value="ECO:0007669"/>
    <property type="project" value="TreeGrafter"/>
</dbReference>
<dbReference type="Gene3D" id="2.30.30.140">
    <property type="match status" value="1"/>
</dbReference>
<name>A0A2T3LCZ1_9GAMM</name>
<sequence length="85" mass="9364">MCLCIPSNVLEVYPDESSALVDTLGVQRQVSTHLISSPLAIGDHVLIHVGFAISKIDQQEAQESLATYRQLLAEMDEDDIKVLLQ</sequence>
<dbReference type="PANTHER" id="PTHR35177:SF2">
    <property type="entry name" value="HYDROGENASE MATURATION FACTOR HYBG"/>
    <property type="match status" value="1"/>
</dbReference>
<protein>
    <submittedName>
        <fullName evidence="2">HypC/HybG/HupF family hydrogenase formation chaperone</fullName>
    </submittedName>
</protein>
<dbReference type="GO" id="GO:0051604">
    <property type="term" value="P:protein maturation"/>
    <property type="evidence" value="ECO:0007669"/>
    <property type="project" value="TreeGrafter"/>
</dbReference>
<evidence type="ECO:0000256" key="1">
    <source>
        <dbReference type="ARBA" id="ARBA00006018"/>
    </source>
</evidence>
<reference evidence="2 3" key="1">
    <citation type="submission" date="2018-03" db="EMBL/GenBank/DDBJ databases">
        <title>Whole genome sequencing of Histamine producing bacteria.</title>
        <authorList>
            <person name="Butler K."/>
        </authorList>
    </citation>
    <scope>NUCLEOTIDE SEQUENCE [LARGE SCALE GENOMIC DNA]</scope>
    <source>
        <strain evidence="2 3">ATCC 19614</strain>
    </source>
</reference>
<evidence type="ECO:0000313" key="3">
    <source>
        <dbReference type="Proteomes" id="UP000241803"/>
    </source>
</evidence>
<dbReference type="FunFam" id="2.30.30.140:FF:000022">
    <property type="entry name" value="Hydrogenase assembly chaperone HybG"/>
    <property type="match status" value="1"/>
</dbReference>
<dbReference type="EMBL" id="PYOC01000001">
    <property type="protein sequence ID" value="PSV49251.1"/>
    <property type="molecule type" value="Genomic_DNA"/>
</dbReference>
<dbReference type="PANTHER" id="PTHR35177">
    <property type="entry name" value="HYDROGENASE MATURATION FACTOR HYBG"/>
    <property type="match status" value="1"/>
</dbReference>
<gene>
    <name evidence="2" type="primary">hypC</name>
    <name evidence="2" type="ORF">C9J47_01395</name>
</gene>
<dbReference type="PRINTS" id="PR00445">
    <property type="entry name" value="HUPFHYPC"/>
</dbReference>
<dbReference type="SUPFAM" id="SSF159127">
    <property type="entry name" value="HupF/HypC-like"/>
    <property type="match status" value="1"/>
</dbReference>
<comment type="caution">
    <text evidence="2">The sequence shown here is derived from an EMBL/GenBank/DDBJ whole genome shotgun (WGS) entry which is preliminary data.</text>
</comment>